<keyword evidence="2 9" id="KW-0812">Transmembrane</keyword>
<feature type="compositionally biased region" description="Polar residues" evidence="8">
    <location>
        <begin position="252"/>
        <end position="265"/>
    </location>
</feature>
<comment type="caution">
    <text evidence="11">The sequence shown here is derived from an EMBL/GenBank/DDBJ whole genome shotgun (WGS) entry which is preliminary data.</text>
</comment>
<evidence type="ECO:0000259" key="10">
    <source>
        <dbReference type="Pfam" id="PF13962"/>
    </source>
</evidence>
<dbReference type="Pfam" id="PF13962">
    <property type="entry name" value="PGG"/>
    <property type="match status" value="1"/>
</dbReference>
<feature type="repeat" description="ANK" evidence="7">
    <location>
        <begin position="184"/>
        <end position="206"/>
    </location>
</feature>
<evidence type="ECO:0000313" key="12">
    <source>
        <dbReference type="Proteomes" id="UP001324115"/>
    </source>
</evidence>
<dbReference type="Pfam" id="PF00023">
    <property type="entry name" value="Ank"/>
    <property type="match status" value="1"/>
</dbReference>
<keyword evidence="4 9" id="KW-1133">Transmembrane helix</keyword>
<dbReference type="PANTHER" id="PTHR24186:SF37">
    <property type="entry name" value="PGG DOMAIN-CONTAINING PROTEIN"/>
    <property type="match status" value="1"/>
</dbReference>
<feature type="transmembrane region" description="Helical" evidence="9">
    <location>
        <begin position="389"/>
        <end position="417"/>
    </location>
</feature>
<dbReference type="PROSITE" id="PS50088">
    <property type="entry name" value="ANK_REPEAT"/>
    <property type="match status" value="3"/>
</dbReference>
<evidence type="ECO:0000256" key="8">
    <source>
        <dbReference type="SAM" id="MobiDB-lite"/>
    </source>
</evidence>
<dbReference type="InterPro" id="IPR026961">
    <property type="entry name" value="PGG_dom"/>
</dbReference>
<dbReference type="SUPFAM" id="SSF48403">
    <property type="entry name" value="Ankyrin repeat"/>
    <property type="match status" value="1"/>
</dbReference>
<sequence>MEIRLEEDNITELHKASENGCMVTLDRLIQKDPHIIDKISLTPFNETPLHISALLGHVDFTRALLALKPQLAMDLDFHKRCPLHLASANGHVEIVHALLRANEDACLVCDQDGRTPLHYAAMRGNIEVVKALIFAKRDLTRVVFDGGETVLHLCVKYNQLETLKLLVEPVKDDGEFLNSKDHDGGNTVLHIAVMLKQIEIVKFLLSVSKVKEGTNALNWMGFTALDVLEHSPKDFKRFTLQNILTDAGVERANNQNNLPPSSATTIDHHESGKPTQLSKQRSSQFLYLTHKGNWIEEMRGALMVVATVITTITYQPTLSPPGGVWQDEKNSSESNACRNTTCKAGTLVLAYGGYEDMFLKFLFCNSIAFTASLSVIFLLISGVPLKNKFFMGILTLAMCTTLTFLGLTYVLAFLLLIPEEIEQKNRFEVLLPIGVLACLILLVLLIHTIRFLYWLVCKICKSIFTCAKTLIHTIRFLYWLVCKICKSIFTCAKTLIC</sequence>
<protein>
    <recommendedName>
        <fullName evidence="10">PGG domain-containing protein</fullName>
    </recommendedName>
</protein>
<dbReference type="SMART" id="SM00248">
    <property type="entry name" value="ANK"/>
    <property type="match status" value="6"/>
</dbReference>
<feature type="transmembrane region" description="Helical" evidence="9">
    <location>
        <begin position="361"/>
        <end position="383"/>
    </location>
</feature>
<keyword evidence="12" id="KW-1185">Reference proteome</keyword>
<evidence type="ECO:0000256" key="6">
    <source>
        <dbReference type="ARBA" id="ARBA00023136"/>
    </source>
</evidence>
<evidence type="ECO:0000256" key="5">
    <source>
        <dbReference type="ARBA" id="ARBA00023043"/>
    </source>
</evidence>
<keyword evidence="3" id="KW-0677">Repeat</keyword>
<dbReference type="Pfam" id="PF12796">
    <property type="entry name" value="Ank_2"/>
    <property type="match status" value="2"/>
</dbReference>
<evidence type="ECO:0000256" key="3">
    <source>
        <dbReference type="ARBA" id="ARBA00022737"/>
    </source>
</evidence>
<organism evidence="11 12">
    <name type="scientific">Quercus rubra</name>
    <name type="common">Northern red oak</name>
    <name type="synonym">Quercus borealis</name>
    <dbReference type="NCBI Taxonomy" id="3512"/>
    <lineage>
        <taxon>Eukaryota</taxon>
        <taxon>Viridiplantae</taxon>
        <taxon>Streptophyta</taxon>
        <taxon>Embryophyta</taxon>
        <taxon>Tracheophyta</taxon>
        <taxon>Spermatophyta</taxon>
        <taxon>Magnoliopsida</taxon>
        <taxon>eudicotyledons</taxon>
        <taxon>Gunneridae</taxon>
        <taxon>Pentapetalae</taxon>
        <taxon>rosids</taxon>
        <taxon>fabids</taxon>
        <taxon>Fagales</taxon>
        <taxon>Fagaceae</taxon>
        <taxon>Quercus</taxon>
    </lineage>
</organism>
<evidence type="ECO:0000313" key="11">
    <source>
        <dbReference type="EMBL" id="KAK4549962.1"/>
    </source>
</evidence>
<evidence type="ECO:0000256" key="7">
    <source>
        <dbReference type="PROSITE-ProRule" id="PRU00023"/>
    </source>
</evidence>
<evidence type="ECO:0000256" key="9">
    <source>
        <dbReference type="SAM" id="Phobius"/>
    </source>
</evidence>
<reference evidence="11 12" key="1">
    <citation type="journal article" date="2023" name="G3 (Bethesda)">
        <title>A haplotype-resolved chromosome-scale genome for Quercus rubra L. provides insights into the genetics of adaptive traits for red oak species.</title>
        <authorList>
            <person name="Kapoor B."/>
            <person name="Jenkins J."/>
            <person name="Schmutz J."/>
            <person name="Zhebentyayeva T."/>
            <person name="Kuelheim C."/>
            <person name="Coggeshall M."/>
            <person name="Heim C."/>
            <person name="Lasky J.R."/>
            <person name="Leites L."/>
            <person name="Islam-Faridi N."/>
            <person name="Romero-Severson J."/>
            <person name="DeLeo V.L."/>
            <person name="Lucas S.M."/>
            <person name="Lazic D."/>
            <person name="Gailing O."/>
            <person name="Carlson J."/>
            <person name="Staton M."/>
        </authorList>
    </citation>
    <scope>NUCLEOTIDE SEQUENCE [LARGE SCALE GENOMIC DNA]</scope>
    <source>
        <strain evidence="11">Pseudo-F2</strain>
    </source>
</reference>
<evidence type="ECO:0000256" key="1">
    <source>
        <dbReference type="ARBA" id="ARBA00004141"/>
    </source>
</evidence>
<feature type="region of interest" description="Disordered" evidence="8">
    <location>
        <begin position="252"/>
        <end position="278"/>
    </location>
</feature>
<dbReference type="PROSITE" id="PS50297">
    <property type="entry name" value="ANK_REP_REGION"/>
    <property type="match status" value="3"/>
</dbReference>
<dbReference type="AlphaFoldDB" id="A0AAN7DUQ6"/>
<dbReference type="GO" id="GO:0005886">
    <property type="term" value="C:plasma membrane"/>
    <property type="evidence" value="ECO:0007669"/>
    <property type="project" value="TreeGrafter"/>
</dbReference>
<evidence type="ECO:0000256" key="4">
    <source>
        <dbReference type="ARBA" id="ARBA00022989"/>
    </source>
</evidence>
<accession>A0AAN7DUQ6</accession>
<dbReference type="InterPro" id="IPR036770">
    <property type="entry name" value="Ankyrin_rpt-contain_sf"/>
</dbReference>
<feature type="repeat" description="ANK" evidence="7">
    <location>
        <begin position="112"/>
        <end position="133"/>
    </location>
</feature>
<evidence type="ECO:0000256" key="2">
    <source>
        <dbReference type="ARBA" id="ARBA00022692"/>
    </source>
</evidence>
<name>A0AAN7DUQ6_QUERU</name>
<feature type="transmembrane region" description="Helical" evidence="9">
    <location>
        <begin position="429"/>
        <end position="456"/>
    </location>
</feature>
<gene>
    <name evidence="11" type="ORF">RGQ29_032732</name>
</gene>
<dbReference type="PANTHER" id="PTHR24186">
    <property type="entry name" value="PROTEIN PHOSPHATASE 1 REGULATORY SUBUNIT"/>
    <property type="match status" value="1"/>
</dbReference>
<feature type="repeat" description="ANK" evidence="7">
    <location>
        <begin position="78"/>
        <end position="104"/>
    </location>
</feature>
<dbReference type="Gene3D" id="1.25.40.20">
    <property type="entry name" value="Ankyrin repeat-containing domain"/>
    <property type="match status" value="1"/>
</dbReference>
<keyword evidence="5 7" id="KW-0040">ANK repeat</keyword>
<dbReference type="InterPro" id="IPR002110">
    <property type="entry name" value="Ankyrin_rpt"/>
</dbReference>
<proteinExistence type="predicted"/>
<feature type="domain" description="PGG" evidence="10">
    <location>
        <begin position="293"/>
        <end position="413"/>
    </location>
</feature>
<dbReference type="Proteomes" id="UP001324115">
    <property type="component" value="Unassembled WGS sequence"/>
</dbReference>
<dbReference type="EMBL" id="JAXUIC010000182">
    <property type="protein sequence ID" value="KAK4549962.1"/>
    <property type="molecule type" value="Genomic_DNA"/>
</dbReference>
<keyword evidence="6 9" id="KW-0472">Membrane</keyword>
<comment type="subcellular location">
    <subcellularLocation>
        <location evidence="1">Membrane</location>
        <topology evidence="1">Multi-pass membrane protein</topology>
    </subcellularLocation>
</comment>